<evidence type="ECO:0000259" key="1">
    <source>
        <dbReference type="Pfam" id="PF13472"/>
    </source>
</evidence>
<name>A0A518EZ86_9BACT</name>
<dbReference type="SUPFAM" id="SSF52266">
    <property type="entry name" value="SGNH hydrolase"/>
    <property type="match status" value="1"/>
</dbReference>
<dbReference type="InterPro" id="IPR036514">
    <property type="entry name" value="SGNH_hydro_sf"/>
</dbReference>
<dbReference type="InterPro" id="IPR013830">
    <property type="entry name" value="SGNH_hydro"/>
</dbReference>
<dbReference type="AlphaFoldDB" id="A0A518EZ86"/>
<dbReference type="GO" id="GO:0016788">
    <property type="term" value="F:hydrolase activity, acting on ester bonds"/>
    <property type="evidence" value="ECO:0007669"/>
    <property type="project" value="UniProtKB-ARBA"/>
</dbReference>
<sequence>MLVLLLASPLFIEGGLRAVMVVRGSERGVGLHRDYGWRAYPNVARQGAMWGRDRPARTNAAGWRDRERSPVREEGSVRLAAIGDSFTFGVGADDGERFTELIEDELPKVDVLNFGMNGFGTDQELEVLRHEVFDYRPDVVLCVSYLGNDLLDIQHSVRHRWPKPRYVLEEGALRLIPLHAGPLVRLRSATYLGEAVALVARKLGREASQVREECPDPVALYLAMVAEMERLAGDRRVGLVVVLVHEPDIDAEIADEVRAALASAGTQVIDLRPTFEAAMAAGEELFHGPPVGHWNALGHRRVAEEVIRGLRALGYLTR</sequence>
<dbReference type="Pfam" id="PF13472">
    <property type="entry name" value="Lipase_GDSL_2"/>
    <property type="match status" value="1"/>
</dbReference>
<accession>A0A518EZ86</accession>
<dbReference type="RefSeq" id="WP_419190609.1">
    <property type="nucleotide sequence ID" value="NZ_CP036434.1"/>
</dbReference>
<organism evidence="2 3">
    <name type="scientific">Saltatorellus ferox</name>
    <dbReference type="NCBI Taxonomy" id="2528018"/>
    <lineage>
        <taxon>Bacteria</taxon>
        <taxon>Pseudomonadati</taxon>
        <taxon>Planctomycetota</taxon>
        <taxon>Planctomycetia</taxon>
        <taxon>Planctomycetia incertae sedis</taxon>
        <taxon>Saltatorellus</taxon>
    </lineage>
</organism>
<dbReference type="Proteomes" id="UP000320390">
    <property type="component" value="Chromosome"/>
</dbReference>
<feature type="domain" description="SGNH hydrolase-type esterase" evidence="1">
    <location>
        <begin position="81"/>
        <end position="301"/>
    </location>
</feature>
<evidence type="ECO:0000313" key="3">
    <source>
        <dbReference type="Proteomes" id="UP000320390"/>
    </source>
</evidence>
<dbReference type="EMBL" id="CP036434">
    <property type="protein sequence ID" value="QDV09410.1"/>
    <property type="molecule type" value="Genomic_DNA"/>
</dbReference>
<keyword evidence="2" id="KW-0378">Hydrolase</keyword>
<reference evidence="2 3" key="1">
    <citation type="submission" date="2019-02" db="EMBL/GenBank/DDBJ databases">
        <title>Deep-cultivation of Planctomycetes and their phenomic and genomic characterization uncovers novel biology.</title>
        <authorList>
            <person name="Wiegand S."/>
            <person name="Jogler M."/>
            <person name="Boedeker C."/>
            <person name="Pinto D."/>
            <person name="Vollmers J."/>
            <person name="Rivas-Marin E."/>
            <person name="Kohn T."/>
            <person name="Peeters S.H."/>
            <person name="Heuer A."/>
            <person name="Rast P."/>
            <person name="Oberbeckmann S."/>
            <person name="Bunk B."/>
            <person name="Jeske O."/>
            <person name="Meyerdierks A."/>
            <person name="Storesund J.E."/>
            <person name="Kallscheuer N."/>
            <person name="Luecker S."/>
            <person name="Lage O.M."/>
            <person name="Pohl T."/>
            <person name="Merkel B.J."/>
            <person name="Hornburger P."/>
            <person name="Mueller R.-W."/>
            <person name="Bruemmer F."/>
            <person name="Labrenz M."/>
            <person name="Spormann A.M."/>
            <person name="Op den Camp H."/>
            <person name="Overmann J."/>
            <person name="Amann R."/>
            <person name="Jetten M.S.M."/>
            <person name="Mascher T."/>
            <person name="Medema M.H."/>
            <person name="Devos D.P."/>
            <person name="Kaster A.-K."/>
            <person name="Ovreas L."/>
            <person name="Rohde M."/>
            <person name="Galperin M.Y."/>
            <person name="Jogler C."/>
        </authorList>
    </citation>
    <scope>NUCLEOTIDE SEQUENCE [LARGE SCALE GENOMIC DNA]</scope>
    <source>
        <strain evidence="2 3">Poly30</strain>
    </source>
</reference>
<evidence type="ECO:0000313" key="2">
    <source>
        <dbReference type="EMBL" id="QDV09410.1"/>
    </source>
</evidence>
<keyword evidence="3" id="KW-1185">Reference proteome</keyword>
<dbReference type="CDD" id="cd00229">
    <property type="entry name" value="SGNH_hydrolase"/>
    <property type="match status" value="1"/>
</dbReference>
<gene>
    <name evidence="2" type="ORF">Poly30_49680</name>
</gene>
<dbReference type="Gene3D" id="3.40.50.1110">
    <property type="entry name" value="SGNH hydrolase"/>
    <property type="match status" value="1"/>
</dbReference>
<proteinExistence type="predicted"/>
<protein>
    <submittedName>
        <fullName evidence="2">GDSL-like Lipase/Acylhydrolase</fullName>
    </submittedName>
</protein>